<proteinExistence type="predicted"/>
<dbReference type="Proteomes" id="UP000268823">
    <property type="component" value="Unassembled WGS sequence"/>
</dbReference>
<dbReference type="VEuPathDB" id="FungiDB:BTJ68_13209"/>
<gene>
    <name evidence="2" type="ORF">D0861_04916</name>
</gene>
<feature type="region of interest" description="Disordered" evidence="1">
    <location>
        <begin position="11"/>
        <end position="31"/>
    </location>
</feature>
<comment type="caution">
    <text evidence="2">The sequence shown here is derived from an EMBL/GenBank/DDBJ whole genome shotgun (WGS) entry which is preliminary data.</text>
</comment>
<protein>
    <submittedName>
        <fullName evidence="2">Uncharacterized protein</fullName>
    </submittedName>
</protein>
<evidence type="ECO:0000313" key="2">
    <source>
        <dbReference type="EMBL" id="RMY88286.1"/>
    </source>
</evidence>
<evidence type="ECO:0000256" key="1">
    <source>
        <dbReference type="SAM" id="MobiDB-lite"/>
    </source>
</evidence>
<dbReference type="OrthoDB" id="5302289at2759"/>
<sequence length="139" mass="15393">MQHIDVLTSIPTSSYPSPPISNSTSLPTSRSPSLSLDNDIISMGGNINNVDGVGALNYQRAIDIARNTEGDLDPNVNEYLEKAVSDIWGRIQVQPDSYILTKDEFAVFNFYIRRFEGLPQAQQAVARYWQQASAPSTRS</sequence>
<evidence type="ECO:0000313" key="3">
    <source>
        <dbReference type="Proteomes" id="UP000268823"/>
    </source>
</evidence>
<dbReference type="EMBL" id="QWIR01000081">
    <property type="protein sequence ID" value="RMY88286.1"/>
    <property type="molecule type" value="Genomic_DNA"/>
</dbReference>
<accession>A0A3M7FHZ5</accession>
<dbReference type="AlphaFoldDB" id="A0A3M7FHZ5"/>
<organism evidence="2 3">
    <name type="scientific">Hortaea werneckii</name>
    <name type="common">Black yeast</name>
    <name type="synonym">Cladosporium werneckii</name>
    <dbReference type="NCBI Taxonomy" id="91943"/>
    <lineage>
        <taxon>Eukaryota</taxon>
        <taxon>Fungi</taxon>
        <taxon>Dikarya</taxon>
        <taxon>Ascomycota</taxon>
        <taxon>Pezizomycotina</taxon>
        <taxon>Dothideomycetes</taxon>
        <taxon>Dothideomycetidae</taxon>
        <taxon>Mycosphaerellales</taxon>
        <taxon>Teratosphaeriaceae</taxon>
        <taxon>Hortaea</taxon>
    </lineage>
</organism>
<reference evidence="2 3" key="1">
    <citation type="journal article" date="2018" name="BMC Genomics">
        <title>Genomic evidence for intraspecific hybridization in a clonal and extremely halotolerant yeast.</title>
        <authorList>
            <person name="Gostincar C."/>
            <person name="Stajich J.E."/>
            <person name="Zupancic J."/>
            <person name="Zalar P."/>
            <person name="Gunde-Cimerman N."/>
        </authorList>
    </citation>
    <scope>NUCLEOTIDE SEQUENCE [LARGE SCALE GENOMIC DNA]</scope>
    <source>
        <strain evidence="2 3">EXF-2788</strain>
    </source>
</reference>
<name>A0A3M7FHZ5_HORWE</name>